<dbReference type="AlphaFoldDB" id="A0A1S6HQP5"/>
<dbReference type="Proteomes" id="UP000189545">
    <property type="component" value="Chromosome"/>
</dbReference>
<dbReference type="KEGG" id="spsw:Sps_02703"/>
<dbReference type="RefSeq" id="WP_077752973.1">
    <property type="nucleotide sequence ID" value="NZ_CP014782.1"/>
</dbReference>
<dbReference type="EMBL" id="CP014782">
    <property type="protein sequence ID" value="AQS37855.1"/>
    <property type="molecule type" value="Genomic_DNA"/>
</dbReference>
<feature type="chain" id="PRO_5012142237" evidence="1">
    <location>
        <begin position="25"/>
        <end position="87"/>
    </location>
</feature>
<keyword evidence="1" id="KW-0732">Signal</keyword>
<gene>
    <name evidence="2" type="ORF">Sps_02703</name>
</gene>
<organism evidence="2 3">
    <name type="scientific">Shewanella psychrophila</name>
    <dbReference type="NCBI Taxonomy" id="225848"/>
    <lineage>
        <taxon>Bacteria</taxon>
        <taxon>Pseudomonadati</taxon>
        <taxon>Pseudomonadota</taxon>
        <taxon>Gammaproteobacteria</taxon>
        <taxon>Alteromonadales</taxon>
        <taxon>Shewanellaceae</taxon>
        <taxon>Shewanella</taxon>
    </lineage>
</organism>
<evidence type="ECO:0000313" key="3">
    <source>
        <dbReference type="Proteomes" id="UP000189545"/>
    </source>
</evidence>
<evidence type="ECO:0000313" key="2">
    <source>
        <dbReference type="EMBL" id="AQS37855.1"/>
    </source>
</evidence>
<protein>
    <submittedName>
        <fullName evidence="2">Uncharacterized protein</fullName>
    </submittedName>
</protein>
<evidence type="ECO:0000256" key="1">
    <source>
        <dbReference type="SAM" id="SignalP"/>
    </source>
</evidence>
<feature type="signal peptide" evidence="1">
    <location>
        <begin position="1"/>
        <end position="24"/>
    </location>
</feature>
<proteinExistence type="predicted"/>
<name>A0A1S6HQP5_9GAMM</name>
<dbReference type="OrthoDB" id="6309825at2"/>
<keyword evidence="3" id="KW-1185">Reference proteome</keyword>
<sequence length="87" mass="9113">MKKAALIASTILCASTLFAGVATAGDWWRTVSATASISGGSGQGQVCGLAENKLRAQYSDVTAIKTYFGFDTYTLTSHCRATGQTQQ</sequence>
<reference evidence="2 3" key="1">
    <citation type="submission" date="2016-03" db="EMBL/GenBank/DDBJ databases">
        <title>Complete genome sequence of Shewanella psychrophila WP2, a deep sea bacterium isolated from west Pacific sediment.</title>
        <authorList>
            <person name="Xu G."/>
            <person name="Jian H."/>
        </authorList>
    </citation>
    <scope>NUCLEOTIDE SEQUENCE [LARGE SCALE GENOMIC DNA]</scope>
    <source>
        <strain evidence="2 3">WP2</strain>
    </source>
</reference>
<accession>A0A1S6HQP5</accession>